<keyword evidence="3" id="KW-1185">Reference proteome</keyword>
<feature type="signal peptide" evidence="1">
    <location>
        <begin position="1"/>
        <end position="29"/>
    </location>
</feature>
<sequence length="190" mass="21515">MGLHALNLNIMRKLFLIWALSLVVMTAHAQSKSEDSDINKITWLLFKNYNPDASSLNQACIKSCVFIHFQINENGKFTNIGYTKNTPQFIIDGLANSFKIIEPSIKQMNLHFAANQTYLLPFEFYYNLGCDFSGISKNTPDSTKPKPYVNVEADMQLFGDALWDILNFTDGKLELLNCTVLRPVRTGAVH</sequence>
<evidence type="ECO:0000313" key="2">
    <source>
        <dbReference type="EMBL" id="RKR81556.1"/>
    </source>
</evidence>
<proteinExistence type="predicted"/>
<dbReference type="EMBL" id="RBKU01000001">
    <property type="protein sequence ID" value="RKR81556.1"/>
    <property type="molecule type" value="Genomic_DNA"/>
</dbReference>
<protein>
    <recommendedName>
        <fullName evidence="4">TonB-like protein</fullName>
    </recommendedName>
</protein>
<reference evidence="2 3" key="1">
    <citation type="submission" date="2018-10" db="EMBL/GenBank/DDBJ databases">
        <title>Genomic Encyclopedia of Archaeal and Bacterial Type Strains, Phase II (KMG-II): from individual species to whole genera.</title>
        <authorList>
            <person name="Goeker M."/>
        </authorList>
    </citation>
    <scope>NUCLEOTIDE SEQUENCE [LARGE SCALE GENOMIC DNA]</scope>
    <source>
        <strain evidence="2 3">DSM 18602</strain>
    </source>
</reference>
<dbReference type="Proteomes" id="UP000268007">
    <property type="component" value="Unassembled WGS sequence"/>
</dbReference>
<gene>
    <name evidence="2" type="ORF">BDD43_1703</name>
</gene>
<evidence type="ECO:0008006" key="4">
    <source>
        <dbReference type="Google" id="ProtNLM"/>
    </source>
</evidence>
<comment type="caution">
    <text evidence="2">The sequence shown here is derived from an EMBL/GenBank/DDBJ whole genome shotgun (WGS) entry which is preliminary data.</text>
</comment>
<feature type="chain" id="PRO_5019815300" description="TonB-like protein" evidence="1">
    <location>
        <begin position="30"/>
        <end position="190"/>
    </location>
</feature>
<name>A0A495IXX6_9SPHI</name>
<evidence type="ECO:0000256" key="1">
    <source>
        <dbReference type="SAM" id="SignalP"/>
    </source>
</evidence>
<organism evidence="2 3">
    <name type="scientific">Mucilaginibacter gracilis</name>
    <dbReference type="NCBI Taxonomy" id="423350"/>
    <lineage>
        <taxon>Bacteria</taxon>
        <taxon>Pseudomonadati</taxon>
        <taxon>Bacteroidota</taxon>
        <taxon>Sphingobacteriia</taxon>
        <taxon>Sphingobacteriales</taxon>
        <taxon>Sphingobacteriaceae</taxon>
        <taxon>Mucilaginibacter</taxon>
    </lineage>
</organism>
<accession>A0A495IXX6</accession>
<keyword evidence="1" id="KW-0732">Signal</keyword>
<evidence type="ECO:0000313" key="3">
    <source>
        <dbReference type="Proteomes" id="UP000268007"/>
    </source>
</evidence>
<dbReference type="AlphaFoldDB" id="A0A495IXX6"/>